<dbReference type="PANTHER" id="PTHR11502">
    <property type="entry name" value="40S RIBOSOMAL PROTEIN S6"/>
    <property type="match status" value="1"/>
</dbReference>
<comment type="similarity">
    <text evidence="1 4">Belongs to the eukaryotic ribosomal protein eS6 family.</text>
</comment>
<proteinExistence type="inferred from homology"/>
<dbReference type="InterPro" id="IPR014401">
    <property type="entry name" value="Ribosomal_eS6-like"/>
</dbReference>
<dbReference type="EMBL" id="AZIL01002353">
    <property type="protein sequence ID" value="EWM21878.1"/>
    <property type="molecule type" value="Genomic_DNA"/>
</dbReference>
<dbReference type="GO" id="GO:0005840">
    <property type="term" value="C:ribosome"/>
    <property type="evidence" value="ECO:0007669"/>
    <property type="project" value="UniProtKB-KW"/>
</dbReference>
<evidence type="ECO:0000313" key="6">
    <source>
        <dbReference type="EMBL" id="EWM21878.1"/>
    </source>
</evidence>
<reference evidence="6 7" key="1">
    <citation type="journal article" date="2014" name="Mol. Plant">
        <title>Chromosome Scale Genome Assembly and Transcriptome Profiling of Nannochloropsis gaditana in Nitrogen Depletion.</title>
        <authorList>
            <person name="Corteggiani Carpinelli E."/>
            <person name="Telatin A."/>
            <person name="Vitulo N."/>
            <person name="Forcato C."/>
            <person name="D'Angelo M."/>
            <person name="Schiavon R."/>
            <person name="Vezzi A."/>
            <person name="Giacometti G.M."/>
            <person name="Morosinotto T."/>
            <person name="Valle G."/>
        </authorList>
    </citation>
    <scope>NUCLEOTIDE SEQUENCE [LARGE SCALE GENOMIC DNA]</scope>
    <source>
        <strain evidence="6 7">B-31</strain>
    </source>
</reference>
<feature type="region of interest" description="Disordered" evidence="5">
    <location>
        <begin position="215"/>
        <end position="242"/>
    </location>
</feature>
<dbReference type="Pfam" id="PF01092">
    <property type="entry name" value="Ribosomal_S6e"/>
    <property type="match status" value="1"/>
</dbReference>
<dbReference type="Gene3D" id="1.20.5.2650">
    <property type="match status" value="1"/>
</dbReference>
<dbReference type="AlphaFoldDB" id="W7TEA2"/>
<evidence type="ECO:0000256" key="1">
    <source>
        <dbReference type="ARBA" id="ARBA00009312"/>
    </source>
</evidence>
<dbReference type="PROSITE" id="PS00578">
    <property type="entry name" value="RIBOSOMAL_S6E"/>
    <property type="match status" value="1"/>
</dbReference>
<dbReference type="GO" id="GO:0003735">
    <property type="term" value="F:structural constituent of ribosome"/>
    <property type="evidence" value="ECO:0007669"/>
    <property type="project" value="InterPro"/>
</dbReference>
<gene>
    <name evidence="6" type="ORF">Naga_100159g7</name>
</gene>
<evidence type="ECO:0000256" key="2">
    <source>
        <dbReference type="ARBA" id="ARBA00022980"/>
    </source>
</evidence>
<accession>W7TEA2</accession>
<name>W7TEA2_9STRA</name>
<evidence type="ECO:0000256" key="3">
    <source>
        <dbReference type="ARBA" id="ARBA00023274"/>
    </source>
</evidence>
<dbReference type="SMART" id="SM01405">
    <property type="entry name" value="Ribosomal_S6e"/>
    <property type="match status" value="1"/>
</dbReference>
<organism evidence="6 7">
    <name type="scientific">Nannochloropsis gaditana</name>
    <dbReference type="NCBI Taxonomy" id="72520"/>
    <lineage>
        <taxon>Eukaryota</taxon>
        <taxon>Sar</taxon>
        <taxon>Stramenopiles</taxon>
        <taxon>Ochrophyta</taxon>
        <taxon>Eustigmatophyceae</taxon>
        <taxon>Eustigmatales</taxon>
        <taxon>Monodopsidaceae</taxon>
        <taxon>Nannochloropsis</taxon>
    </lineage>
</organism>
<keyword evidence="3 4" id="KW-0687">Ribonucleoprotein</keyword>
<keyword evidence="7" id="KW-1185">Reference proteome</keyword>
<dbReference type="InterPro" id="IPR018282">
    <property type="entry name" value="Ribosomal_eS6_CS"/>
</dbReference>
<comment type="caution">
    <text evidence="6">The sequence shown here is derived from an EMBL/GenBank/DDBJ whole genome shotgun (WGS) entry which is preliminary data.</text>
</comment>
<dbReference type="OrthoDB" id="10260596at2759"/>
<dbReference type="GO" id="GO:0006412">
    <property type="term" value="P:translation"/>
    <property type="evidence" value="ECO:0007669"/>
    <property type="project" value="InterPro"/>
</dbReference>
<dbReference type="PIRSF" id="PIRSF002129">
    <property type="entry name" value="Ribosom_S6_euk"/>
    <property type="match status" value="1"/>
</dbReference>
<feature type="compositionally biased region" description="Basic residues" evidence="5">
    <location>
        <begin position="227"/>
        <end position="242"/>
    </location>
</feature>
<protein>
    <recommendedName>
        <fullName evidence="4">40S ribosomal protein S6</fullName>
    </recommendedName>
</protein>
<dbReference type="GO" id="GO:1990904">
    <property type="term" value="C:ribonucleoprotein complex"/>
    <property type="evidence" value="ECO:0007669"/>
    <property type="project" value="UniProtKB-KW"/>
</dbReference>
<evidence type="ECO:0000313" key="7">
    <source>
        <dbReference type="Proteomes" id="UP000019335"/>
    </source>
</evidence>
<evidence type="ECO:0000256" key="5">
    <source>
        <dbReference type="SAM" id="MobiDB-lite"/>
    </source>
</evidence>
<keyword evidence="2 4" id="KW-0689">Ribosomal protein</keyword>
<sequence length="242" mass="27864">MKLNIANPQTGQQHVVEIDDEKRLRAFYDRRISQEVDGEHIGDEFKGYVFKISGGNDKQGFPMKQGVLTDQRVRLLLRKGLSCYRARRKGERKRKSVRGAIVGPDLSVLNLVLVKRGEEDVVGLTDSAVPRRLGPKRANNIRKLFNLSKDADVTTYPVERKFENKKGKTVVKKPKIQRLITPLRLQHKRRRLEAKKAATTKAKAEAAEYHRIFQQRLNERKESRRSAISKRRSSRRASAKVE</sequence>
<dbReference type="InterPro" id="IPR001377">
    <property type="entry name" value="Ribosomal_eS6"/>
</dbReference>
<evidence type="ECO:0000256" key="4">
    <source>
        <dbReference type="PIRNR" id="PIRNR002129"/>
    </source>
</evidence>
<dbReference type="Proteomes" id="UP000019335">
    <property type="component" value="Unassembled WGS sequence"/>
</dbReference>
<feature type="compositionally biased region" description="Basic and acidic residues" evidence="5">
    <location>
        <begin position="215"/>
        <end position="225"/>
    </location>
</feature>